<organism evidence="1 2">
    <name type="scientific">Candidatus Hepatoplasma crinochetorum</name>
    <dbReference type="NCBI Taxonomy" id="295596"/>
    <lineage>
        <taxon>Bacteria</taxon>
        <taxon>Bacillati</taxon>
        <taxon>Mycoplasmatota</taxon>
        <taxon>Mollicutes</taxon>
        <taxon>Candidatus Hepatoplasmataceae</taxon>
        <taxon>Candidatus Hepatoplasma</taxon>
    </lineage>
</organism>
<gene>
    <name evidence="1" type="ORF">HEPPS_04060</name>
</gene>
<name>A0A0G7ZNK8_9MOLU</name>
<accession>A0A0G7ZNK8</accession>
<keyword evidence="2" id="KW-1185">Reference proteome</keyword>
<evidence type="ECO:0000313" key="2">
    <source>
        <dbReference type="Proteomes" id="UP000242141"/>
    </source>
</evidence>
<dbReference type="AlphaFoldDB" id="A0A0G7ZNK8"/>
<sequence>MKKKILSFIYTIDEKINLEEMTRINFLQKYLEENSLDNLVQVIIYVNSYKNTEFKNKIIKAFNKKIIIWKDEKNLKKAEFLYNYLEKIDSKYFKLIKAKDKIIFNWLKNLIFELTNTNVDLIQHSFYQKYKSGEQKYNKKRLGLLTYNTIFKTKKAIENKDDLLIKINHFEFQYIGIILGINASWKNINIPYLVLNNLLDKIKKEKLNNKQKEEYWNSLLILINFYNKNYKNLDKTFKPIFIRYLLNKRFFKSRRIYYKKIKKEITIKSLKIKVWIIYMIFFKFNWLNY</sequence>
<evidence type="ECO:0000313" key="1">
    <source>
        <dbReference type="EMBL" id="CRX37184.1"/>
    </source>
</evidence>
<dbReference type="EMBL" id="CWGI01000001">
    <property type="protein sequence ID" value="CRX37184.1"/>
    <property type="molecule type" value="Genomic_DNA"/>
</dbReference>
<protein>
    <submittedName>
        <fullName evidence="1">| / lycosyl transferase family 2 / 55543:56394 Reverse</fullName>
    </submittedName>
</protein>
<dbReference type="Proteomes" id="UP000242141">
    <property type="component" value="Unassembled WGS sequence"/>
</dbReference>
<reference evidence="2" key="1">
    <citation type="submission" date="2015-05" db="EMBL/GenBank/DDBJ databases">
        <authorList>
            <person name="Collingro A."/>
        </authorList>
    </citation>
    <scope>NUCLEOTIDE SEQUENCE [LARGE SCALE GENOMIC DNA]</scope>
    <source>
        <strain evidence="2">Ps</strain>
    </source>
</reference>
<proteinExistence type="predicted"/>
<keyword evidence="1" id="KW-0808">Transferase</keyword>
<dbReference type="GO" id="GO:0016740">
    <property type="term" value="F:transferase activity"/>
    <property type="evidence" value="ECO:0007669"/>
    <property type="project" value="UniProtKB-KW"/>
</dbReference>